<evidence type="ECO:0000256" key="1">
    <source>
        <dbReference type="ARBA" id="ARBA00005417"/>
    </source>
</evidence>
<organism evidence="5 6">
    <name type="scientific">Staphylococcus argenteus</name>
    <dbReference type="NCBI Taxonomy" id="985002"/>
    <lineage>
        <taxon>Bacteria</taxon>
        <taxon>Bacillati</taxon>
        <taxon>Bacillota</taxon>
        <taxon>Bacilli</taxon>
        <taxon>Bacillales</taxon>
        <taxon>Staphylococcaceae</taxon>
        <taxon>Staphylococcus</taxon>
    </lineage>
</organism>
<keyword evidence="2" id="KW-0813">Transport</keyword>
<keyword evidence="3" id="KW-0547">Nucleotide-binding</keyword>
<dbReference type="InterPro" id="IPR050095">
    <property type="entry name" value="ECF_ABC_transporter_ATP-bd"/>
</dbReference>
<protein>
    <submittedName>
        <fullName evidence="5">Uncharacterized protein</fullName>
    </submittedName>
</protein>
<name>A0A7U7PX40_9STAP</name>
<dbReference type="PANTHER" id="PTHR43553">
    <property type="entry name" value="HEAVY METAL TRANSPORTER"/>
    <property type="match status" value="1"/>
</dbReference>
<dbReference type="Proteomes" id="UP000236509">
    <property type="component" value="Unassembled WGS sequence"/>
</dbReference>
<evidence type="ECO:0000313" key="6">
    <source>
        <dbReference type="Proteomes" id="UP000236509"/>
    </source>
</evidence>
<keyword evidence="4" id="KW-0067">ATP-binding</keyword>
<sequence length="110" mass="12728">MDEPTAGQDFYHYNEIMSFLIELNRQGKTIIMITHDMHLLSEYSSRTVVLSKGQVVADTTPVLVLNDKKICEIASLRQTSLFEMAEYIGISEPQKLVQLFINHDRKVRRQ</sequence>
<dbReference type="Gene3D" id="3.40.50.300">
    <property type="entry name" value="P-loop containing nucleotide triphosphate hydrolases"/>
    <property type="match status" value="1"/>
</dbReference>
<dbReference type="EMBL" id="CVOU01000007">
    <property type="protein sequence ID" value="CRI18628.1"/>
    <property type="molecule type" value="Genomic_DNA"/>
</dbReference>
<gene>
    <name evidence="5" type="ORF">BN1326_150209</name>
</gene>
<evidence type="ECO:0000256" key="2">
    <source>
        <dbReference type="ARBA" id="ARBA00022448"/>
    </source>
</evidence>
<evidence type="ECO:0000313" key="5">
    <source>
        <dbReference type="EMBL" id="CRI18628.1"/>
    </source>
</evidence>
<evidence type="ECO:0000256" key="4">
    <source>
        <dbReference type="ARBA" id="ARBA00022840"/>
    </source>
</evidence>
<dbReference type="GO" id="GO:0005524">
    <property type="term" value="F:ATP binding"/>
    <property type="evidence" value="ECO:0007669"/>
    <property type="project" value="UniProtKB-KW"/>
</dbReference>
<dbReference type="GO" id="GO:0043190">
    <property type="term" value="C:ATP-binding cassette (ABC) transporter complex"/>
    <property type="evidence" value="ECO:0007669"/>
    <property type="project" value="TreeGrafter"/>
</dbReference>
<accession>A0A7U7PX40</accession>
<comment type="caution">
    <text evidence="5">The sequence shown here is derived from an EMBL/GenBank/DDBJ whole genome shotgun (WGS) entry which is preliminary data.</text>
</comment>
<dbReference type="AlphaFoldDB" id="A0A7U7PX40"/>
<proteinExistence type="inferred from homology"/>
<reference evidence="5 6" key="1">
    <citation type="submission" date="2015-04" db="EMBL/GenBank/DDBJ databases">
        <authorList>
            <person name="Cao L."/>
            <person name="Gao C.H."/>
        </authorList>
    </citation>
    <scope>NUCLEOTIDE SEQUENCE [LARGE SCALE GENOMIC DNA]</scope>
    <source>
        <strain evidence="5 6">SH3</strain>
    </source>
</reference>
<dbReference type="InterPro" id="IPR027417">
    <property type="entry name" value="P-loop_NTPase"/>
</dbReference>
<keyword evidence="6" id="KW-1185">Reference proteome</keyword>
<dbReference type="GO" id="GO:0042626">
    <property type="term" value="F:ATPase-coupled transmembrane transporter activity"/>
    <property type="evidence" value="ECO:0007669"/>
    <property type="project" value="TreeGrafter"/>
</dbReference>
<comment type="similarity">
    <text evidence="1">Belongs to the ABC transporter superfamily.</text>
</comment>
<evidence type="ECO:0000256" key="3">
    <source>
        <dbReference type="ARBA" id="ARBA00022741"/>
    </source>
</evidence>
<dbReference type="PANTHER" id="PTHR43553:SF26">
    <property type="entry name" value="ABC TRANSPORTER ATP-BINDING PROTEIN BC_2655-RELATED"/>
    <property type="match status" value="1"/>
</dbReference>
<dbReference type="SUPFAM" id="SSF52540">
    <property type="entry name" value="P-loop containing nucleoside triphosphate hydrolases"/>
    <property type="match status" value="1"/>
</dbReference>